<reference evidence="2" key="3">
    <citation type="submission" date="2015-04" db="UniProtKB">
        <authorList>
            <consortium name="EnsemblPlants"/>
        </authorList>
    </citation>
    <scope>IDENTIFICATION</scope>
</reference>
<dbReference type="Gramene" id="LPERR11G04700.1">
    <property type="protein sequence ID" value="LPERR11G04700.1"/>
    <property type="gene ID" value="LPERR11G04700"/>
</dbReference>
<dbReference type="AlphaFoldDB" id="A0A0D9XPV3"/>
<keyword evidence="1" id="KW-0732">Signal</keyword>
<evidence type="ECO:0000256" key="1">
    <source>
        <dbReference type="SAM" id="SignalP"/>
    </source>
</evidence>
<evidence type="ECO:0008006" key="4">
    <source>
        <dbReference type="Google" id="ProtNLM"/>
    </source>
</evidence>
<evidence type="ECO:0000313" key="3">
    <source>
        <dbReference type="Proteomes" id="UP000032180"/>
    </source>
</evidence>
<reference evidence="2 3" key="1">
    <citation type="submission" date="2012-08" db="EMBL/GenBank/DDBJ databases">
        <title>Oryza genome evolution.</title>
        <authorList>
            <person name="Wing R.A."/>
        </authorList>
    </citation>
    <scope>NUCLEOTIDE SEQUENCE</scope>
</reference>
<dbReference type="Proteomes" id="UP000032180">
    <property type="component" value="Chromosome 11"/>
</dbReference>
<feature type="chain" id="PRO_5002350161" description="Pectinesterase inhibitor domain-containing protein" evidence="1">
    <location>
        <begin position="29"/>
        <end position="54"/>
    </location>
</feature>
<dbReference type="HOGENOM" id="CLU_3053240_0_0_1"/>
<proteinExistence type="predicted"/>
<dbReference type="EnsemblPlants" id="LPERR11G04700.1">
    <property type="protein sequence ID" value="LPERR11G04700.1"/>
    <property type="gene ID" value="LPERR11G04700"/>
</dbReference>
<organism evidence="2 3">
    <name type="scientific">Leersia perrieri</name>
    <dbReference type="NCBI Taxonomy" id="77586"/>
    <lineage>
        <taxon>Eukaryota</taxon>
        <taxon>Viridiplantae</taxon>
        <taxon>Streptophyta</taxon>
        <taxon>Embryophyta</taxon>
        <taxon>Tracheophyta</taxon>
        <taxon>Spermatophyta</taxon>
        <taxon>Magnoliopsida</taxon>
        <taxon>Liliopsida</taxon>
        <taxon>Poales</taxon>
        <taxon>Poaceae</taxon>
        <taxon>BOP clade</taxon>
        <taxon>Oryzoideae</taxon>
        <taxon>Oryzeae</taxon>
        <taxon>Oryzinae</taxon>
        <taxon>Leersia</taxon>
    </lineage>
</organism>
<feature type="signal peptide" evidence="1">
    <location>
        <begin position="1"/>
        <end position="28"/>
    </location>
</feature>
<sequence length="54" mass="5866">MALVKNSTILLSVMALMALFITLPSCQAMDTANNCASIGRAALWMCVEEMNQLM</sequence>
<evidence type="ECO:0000313" key="2">
    <source>
        <dbReference type="EnsemblPlants" id="LPERR11G04700.1"/>
    </source>
</evidence>
<keyword evidence="3" id="KW-1185">Reference proteome</keyword>
<reference evidence="3" key="2">
    <citation type="submission" date="2013-12" db="EMBL/GenBank/DDBJ databases">
        <authorList>
            <person name="Yu Y."/>
            <person name="Lee S."/>
            <person name="de Baynast K."/>
            <person name="Wissotski M."/>
            <person name="Liu L."/>
            <person name="Talag J."/>
            <person name="Goicoechea J."/>
            <person name="Angelova A."/>
            <person name="Jetty R."/>
            <person name="Kudrna D."/>
            <person name="Golser W."/>
            <person name="Rivera L."/>
            <person name="Zhang J."/>
            <person name="Wing R."/>
        </authorList>
    </citation>
    <scope>NUCLEOTIDE SEQUENCE</scope>
</reference>
<protein>
    <recommendedName>
        <fullName evidence="4">Pectinesterase inhibitor domain-containing protein</fullName>
    </recommendedName>
</protein>
<name>A0A0D9XPV3_9ORYZ</name>
<accession>A0A0D9XPV3</accession>